<accession>A0ABX1XAA0</accession>
<feature type="transmembrane region" description="Helical" evidence="7">
    <location>
        <begin position="263"/>
        <end position="288"/>
    </location>
</feature>
<evidence type="ECO:0000256" key="2">
    <source>
        <dbReference type="ARBA" id="ARBA00022448"/>
    </source>
</evidence>
<feature type="transmembrane region" description="Helical" evidence="7">
    <location>
        <begin position="116"/>
        <end position="136"/>
    </location>
</feature>
<dbReference type="PROSITE" id="PS50928">
    <property type="entry name" value="ABC_TM1"/>
    <property type="match status" value="1"/>
</dbReference>
<evidence type="ECO:0000259" key="8">
    <source>
        <dbReference type="PROSITE" id="PS50928"/>
    </source>
</evidence>
<name>A0ABX1XAA0_9BACL</name>
<dbReference type="InterPro" id="IPR035906">
    <property type="entry name" value="MetI-like_sf"/>
</dbReference>
<dbReference type="Proteomes" id="UP000653578">
    <property type="component" value="Unassembled WGS sequence"/>
</dbReference>
<keyword evidence="3" id="KW-1003">Cell membrane</keyword>
<comment type="caution">
    <text evidence="9">The sequence shown here is derived from an EMBL/GenBank/DDBJ whole genome shotgun (WGS) entry which is preliminary data.</text>
</comment>
<keyword evidence="6 7" id="KW-0472">Membrane</keyword>
<dbReference type="Gene3D" id="1.10.3720.10">
    <property type="entry name" value="MetI-like"/>
    <property type="match status" value="1"/>
</dbReference>
<feature type="transmembrane region" description="Helical" evidence="7">
    <location>
        <begin position="12"/>
        <end position="37"/>
    </location>
</feature>
<dbReference type="InterPro" id="IPR000515">
    <property type="entry name" value="MetI-like"/>
</dbReference>
<dbReference type="SUPFAM" id="SSF161098">
    <property type="entry name" value="MetI-like"/>
    <property type="match status" value="1"/>
</dbReference>
<evidence type="ECO:0000256" key="3">
    <source>
        <dbReference type="ARBA" id="ARBA00022475"/>
    </source>
</evidence>
<evidence type="ECO:0000313" key="9">
    <source>
        <dbReference type="EMBL" id="NOU65388.1"/>
    </source>
</evidence>
<gene>
    <name evidence="9" type="ORF">GC096_15245</name>
</gene>
<organism evidence="9 10">
    <name type="scientific">Paenibacillus plantarum</name>
    <dbReference type="NCBI Taxonomy" id="2654975"/>
    <lineage>
        <taxon>Bacteria</taxon>
        <taxon>Bacillati</taxon>
        <taxon>Bacillota</taxon>
        <taxon>Bacilli</taxon>
        <taxon>Bacillales</taxon>
        <taxon>Paenibacillaceae</taxon>
        <taxon>Paenibacillus</taxon>
    </lineage>
</organism>
<protein>
    <submittedName>
        <fullName evidence="9">ABC transporter permease subunit</fullName>
    </submittedName>
</protein>
<evidence type="ECO:0000256" key="1">
    <source>
        <dbReference type="ARBA" id="ARBA00004651"/>
    </source>
</evidence>
<keyword evidence="5 7" id="KW-1133">Transmembrane helix</keyword>
<evidence type="ECO:0000256" key="4">
    <source>
        <dbReference type="ARBA" id="ARBA00022692"/>
    </source>
</evidence>
<comment type="subcellular location">
    <subcellularLocation>
        <location evidence="1 7">Cell membrane</location>
        <topology evidence="1 7">Multi-pass membrane protein</topology>
    </subcellularLocation>
</comment>
<feature type="transmembrane region" description="Helical" evidence="7">
    <location>
        <begin position="74"/>
        <end position="95"/>
    </location>
</feature>
<evidence type="ECO:0000256" key="6">
    <source>
        <dbReference type="ARBA" id="ARBA00023136"/>
    </source>
</evidence>
<keyword evidence="2 7" id="KW-0813">Transport</keyword>
<feature type="domain" description="ABC transmembrane type-1" evidence="8">
    <location>
        <begin position="70"/>
        <end position="284"/>
    </location>
</feature>
<keyword evidence="4 7" id="KW-0812">Transmembrane</keyword>
<sequence length="297" mass="33430">MKKKFSRQYPLHVMLIPGILFALVFSYTPMVGIVIAFQDFIPAKGLFGSRWVGFDNFKYAFSLPDFSIVMRNTLTIALMKIVAGMIVPIFIALLLNEVRNNFLKRGYQTLIYLPHFLSWVILGGILTDILSLDGIINQFMHAVGIEKISFLSRNAWFPSVLISTDVWKEFGFNTIVYLAAITSVNPSLYEAAVIDGAGRGRQMWHVTLPGMRTIIALLATLSLGNVLNAGFDQVFNLYNPAVYASGDILDTFVYRMGMIDFQYGLATAIGVFKSVISMLLISISYWTAYKLMNYRIF</sequence>
<evidence type="ECO:0000256" key="7">
    <source>
        <dbReference type="RuleBase" id="RU363032"/>
    </source>
</evidence>
<dbReference type="InterPro" id="IPR050809">
    <property type="entry name" value="UgpAE/MalFG_permease"/>
</dbReference>
<dbReference type="RefSeq" id="WP_171631391.1">
    <property type="nucleotide sequence ID" value="NZ_WHNY01000044.1"/>
</dbReference>
<dbReference type="PANTHER" id="PTHR43227:SF11">
    <property type="entry name" value="BLL4140 PROTEIN"/>
    <property type="match status" value="1"/>
</dbReference>
<dbReference type="EMBL" id="WHNY01000044">
    <property type="protein sequence ID" value="NOU65388.1"/>
    <property type="molecule type" value="Genomic_DNA"/>
</dbReference>
<evidence type="ECO:0000313" key="10">
    <source>
        <dbReference type="Proteomes" id="UP000653578"/>
    </source>
</evidence>
<dbReference type="CDD" id="cd06261">
    <property type="entry name" value="TM_PBP2"/>
    <property type="match status" value="1"/>
</dbReference>
<comment type="similarity">
    <text evidence="7">Belongs to the binding-protein-dependent transport system permease family.</text>
</comment>
<feature type="transmembrane region" description="Helical" evidence="7">
    <location>
        <begin position="170"/>
        <end position="189"/>
    </location>
</feature>
<proteinExistence type="inferred from homology"/>
<evidence type="ECO:0000256" key="5">
    <source>
        <dbReference type="ARBA" id="ARBA00022989"/>
    </source>
</evidence>
<dbReference type="PANTHER" id="PTHR43227">
    <property type="entry name" value="BLL4140 PROTEIN"/>
    <property type="match status" value="1"/>
</dbReference>
<feature type="transmembrane region" description="Helical" evidence="7">
    <location>
        <begin position="210"/>
        <end position="231"/>
    </location>
</feature>
<keyword evidence="10" id="KW-1185">Reference proteome</keyword>
<dbReference type="Pfam" id="PF00528">
    <property type="entry name" value="BPD_transp_1"/>
    <property type="match status" value="1"/>
</dbReference>
<reference evidence="9 10" key="1">
    <citation type="submission" date="2019-10" db="EMBL/GenBank/DDBJ databases">
        <title>Description of Paenibacillus humi sp. nov.</title>
        <authorList>
            <person name="Carlier A."/>
            <person name="Qi S."/>
        </authorList>
    </citation>
    <scope>NUCLEOTIDE SEQUENCE [LARGE SCALE GENOMIC DNA]</scope>
    <source>
        <strain evidence="9 10">LMG 31461</strain>
    </source>
</reference>